<evidence type="ECO:0000313" key="3">
    <source>
        <dbReference type="Proteomes" id="UP001163046"/>
    </source>
</evidence>
<feature type="region of interest" description="Disordered" evidence="1">
    <location>
        <begin position="945"/>
        <end position="1260"/>
    </location>
</feature>
<feature type="compositionally biased region" description="Basic and acidic residues" evidence="1">
    <location>
        <begin position="977"/>
        <end position="989"/>
    </location>
</feature>
<feature type="region of interest" description="Disordered" evidence="1">
    <location>
        <begin position="1306"/>
        <end position="1341"/>
    </location>
</feature>
<feature type="region of interest" description="Disordered" evidence="1">
    <location>
        <begin position="212"/>
        <end position="290"/>
    </location>
</feature>
<feature type="compositionally biased region" description="Basic residues" evidence="1">
    <location>
        <begin position="851"/>
        <end position="869"/>
    </location>
</feature>
<feature type="compositionally biased region" description="Pro residues" evidence="1">
    <location>
        <begin position="629"/>
        <end position="653"/>
    </location>
</feature>
<feature type="region of interest" description="Disordered" evidence="1">
    <location>
        <begin position="374"/>
        <end position="694"/>
    </location>
</feature>
<feature type="compositionally biased region" description="Polar residues" evidence="1">
    <location>
        <begin position="1133"/>
        <end position="1146"/>
    </location>
</feature>
<feature type="compositionally biased region" description="Pro residues" evidence="1">
    <location>
        <begin position="539"/>
        <end position="557"/>
    </location>
</feature>
<gene>
    <name evidence="2" type="ORF">OS493_002353</name>
</gene>
<protein>
    <submittedName>
        <fullName evidence="2">Uncharacterized protein</fullName>
    </submittedName>
</protein>
<evidence type="ECO:0000256" key="1">
    <source>
        <dbReference type="SAM" id="MobiDB-lite"/>
    </source>
</evidence>
<feature type="compositionally biased region" description="Basic residues" evidence="1">
    <location>
        <begin position="711"/>
        <end position="726"/>
    </location>
</feature>
<feature type="compositionally biased region" description="Basic and acidic residues" evidence="1">
    <location>
        <begin position="743"/>
        <end position="754"/>
    </location>
</feature>
<feature type="compositionally biased region" description="Polar residues" evidence="1">
    <location>
        <begin position="1185"/>
        <end position="1198"/>
    </location>
</feature>
<feature type="compositionally biased region" description="Basic and acidic residues" evidence="1">
    <location>
        <begin position="785"/>
        <end position="796"/>
    </location>
</feature>
<feature type="compositionally biased region" description="Pro residues" evidence="1">
    <location>
        <begin position="413"/>
        <end position="453"/>
    </location>
</feature>
<feature type="region of interest" description="Disordered" evidence="1">
    <location>
        <begin position="707"/>
        <end position="881"/>
    </location>
</feature>
<feature type="compositionally biased region" description="Basic and acidic residues" evidence="1">
    <location>
        <begin position="814"/>
        <end position="830"/>
    </location>
</feature>
<feature type="region of interest" description="Disordered" evidence="1">
    <location>
        <begin position="1"/>
        <end position="28"/>
    </location>
</feature>
<feature type="compositionally biased region" description="Pro residues" evidence="1">
    <location>
        <begin position="586"/>
        <end position="621"/>
    </location>
</feature>
<feature type="compositionally biased region" description="Polar residues" evidence="1">
    <location>
        <begin position="1083"/>
        <end position="1094"/>
    </location>
</feature>
<proteinExistence type="predicted"/>
<feature type="compositionally biased region" description="Acidic residues" evidence="1">
    <location>
        <begin position="797"/>
        <end position="813"/>
    </location>
</feature>
<organism evidence="2 3">
    <name type="scientific">Desmophyllum pertusum</name>
    <dbReference type="NCBI Taxonomy" id="174260"/>
    <lineage>
        <taxon>Eukaryota</taxon>
        <taxon>Metazoa</taxon>
        <taxon>Cnidaria</taxon>
        <taxon>Anthozoa</taxon>
        <taxon>Hexacorallia</taxon>
        <taxon>Scleractinia</taxon>
        <taxon>Caryophylliina</taxon>
        <taxon>Caryophylliidae</taxon>
        <taxon>Desmophyllum</taxon>
    </lineage>
</organism>
<feature type="compositionally biased region" description="Basic and acidic residues" evidence="1">
    <location>
        <begin position="682"/>
        <end position="691"/>
    </location>
</feature>
<keyword evidence="3" id="KW-1185">Reference proteome</keyword>
<comment type="caution">
    <text evidence="2">The sequence shown here is derived from an EMBL/GenBank/DDBJ whole genome shotgun (WGS) entry which is preliminary data.</text>
</comment>
<sequence>MARAVCKLGGCSGRTSSGTRRPKVTTKSDVKHRIYEPSHYFFSKRIHGALHQSLNGRRSIIKNNKRTFIQRKIHIKGAPRTVVVTVNGQRVDTNTGGAILPVQPPKPVVIPYYQSPLPPPPALLPAPVQPLPAPLPAPAPVAIPVPVPVPVPAPAPPLSDKDDTDLASILQTAALLNSLGKKEESRPVMPPIMPPFFPPMAYQPPFMGYPPGIPTRGNENQGYPAGGNENQGYPAGGNPNQGYPAGGNQNQGYPAGGNENQGYPAGGNPNQGFPAGGNQKQETQAKPAAGSNPLAALSGILPLLLPINCRCGCESRCPDLCGLCKGVDEEIFDTIACCKAMPCPCSSTGAVTTQPAGAAVAPVGAPVSPVGAVGVPQPQIPNPSTQAIAPGQNYPALQPASAPPLPSLGQPNLIPPPLPLSAPPLPGLPSQPASAPPLPGLPSQPASAPPLPPSSTALTPPQPISPPTPGLTPPKPEIAPKPEIPVPGPPGSITAPKPEISVPGTPGSVGPLKPEISGQGTIPQPGTNVPQKPAIEGPGPGPAPAPGPALGPAPGLAPGPGLGPALGPAPGPAPGPGAAPVLGPLPSGPGSPSPAGPGAPGALVPPPPDNSGPIKVPPVPVLPGASLPSGPPVASPAPQPPSLSSSIPPPSLPSLPLTRTAYPAPPPAPQVFIIKENSASTKDPEDSKSAEALDTLSDSFESAFTKALKSERKKGRLHSAPRRGRGSQRPEEREYSDSEDEATENREKEDEEGKAQSYGGSRKDYVDDDNSDNDDNSDDDNSEDADIKVNTDIKQDDDNDDDSNDNDDDDDNDVDIKADKEPPYDFDHPRHSQSLPYYEGDEHRDTSRGAEKRKKYLGFQRYAKRRHQHKENTDRDELSYDRLQNVVSKHYVESPSVRPNTHRKKHPTFKISDDEEISRENEFDSFHGERFQNDALETALLAVQHNKGKPKNFKNEKQRSKFQHYPTYKSQLPTSHDTSHFTHLQDRASNKHGRMHGSGHPTHHDEQHHGHHYSQSKTEMTPDDELSEEAGSTSERIDGASNKHGHMHGSDNPTHHDEQHHGHRYSQSKTEMTPEDELPEEAGSTSERIESASNKHGHIHGSDHPTHHDEQNHGHHYSQSKTEMTPEDELSEEVSSTSERIDSASNKHGHIHGSDHPTHHDEQNHGHHYSQSKTEMTPEDELSEEVSSTSERIDSASNKHGHIHGSDHPTHHDEQNQGHHYSQSKTAEMIPEDEILEEAGSTSEGIDYSGDNEKFAPLKSTQINTSFRKYGKSNKHHLPENTDVRKDAKISLSTVQSFKPGFIRKLSKHKTKGDKNIAEDASYGSGQESGEKEIDEPEDLN</sequence>
<feature type="compositionally biased region" description="Polar residues" evidence="1">
    <location>
        <begin position="518"/>
        <end position="530"/>
    </location>
</feature>
<feature type="compositionally biased region" description="Basic and acidic residues" evidence="1">
    <location>
        <begin position="1204"/>
        <end position="1217"/>
    </location>
</feature>
<dbReference type="EMBL" id="MU827302">
    <property type="protein sequence ID" value="KAJ7365641.1"/>
    <property type="molecule type" value="Genomic_DNA"/>
</dbReference>
<reference evidence="2" key="1">
    <citation type="submission" date="2023-01" db="EMBL/GenBank/DDBJ databases">
        <title>Genome assembly of the deep-sea coral Lophelia pertusa.</title>
        <authorList>
            <person name="Herrera S."/>
            <person name="Cordes E."/>
        </authorList>
    </citation>
    <scope>NUCLEOTIDE SEQUENCE</scope>
    <source>
        <strain evidence="2">USNM1676648</strain>
        <tissue evidence="2">Polyp</tissue>
    </source>
</reference>
<feature type="compositionally biased region" description="Acidic residues" evidence="1">
    <location>
        <begin position="766"/>
        <end position="784"/>
    </location>
</feature>
<feature type="compositionally biased region" description="Basic and acidic residues" evidence="1">
    <location>
        <begin position="840"/>
        <end position="850"/>
    </location>
</feature>
<evidence type="ECO:0000313" key="2">
    <source>
        <dbReference type="EMBL" id="KAJ7365641.1"/>
    </source>
</evidence>
<feature type="compositionally biased region" description="Basic and acidic residues" evidence="1">
    <location>
        <begin position="1100"/>
        <end position="1113"/>
    </location>
</feature>
<accession>A0A9W9YSU2</accession>
<feature type="compositionally biased region" description="Pro residues" evidence="1">
    <location>
        <begin position="567"/>
        <end position="577"/>
    </location>
</feature>
<feature type="compositionally biased region" description="Pro residues" evidence="1">
    <location>
        <begin position="460"/>
        <end position="490"/>
    </location>
</feature>
<feature type="compositionally biased region" description="Basic and acidic residues" evidence="1">
    <location>
        <begin position="870"/>
        <end position="880"/>
    </location>
</feature>
<name>A0A9W9YSU2_9CNID</name>
<feature type="compositionally biased region" description="Basic and acidic residues" evidence="1">
    <location>
        <begin position="1152"/>
        <end position="1165"/>
    </location>
</feature>
<dbReference type="Proteomes" id="UP001163046">
    <property type="component" value="Unassembled WGS sequence"/>
</dbReference>
<dbReference type="OrthoDB" id="6428908at2759"/>